<protein>
    <submittedName>
        <fullName evidence="1">(rape) hypothetical protein</fullName>
    </submittedName>
</protein>
<evidence type="ECO:0000313" key="1">
    <source>
        <dbReference type="EMBL" id="CAF1702310.1"/>
    </source>
</evidence>
<dbReference type="AlphaFoldDB" id="A0A816I583"/>
<feature type="non-terminal residue" evidence="1">
    <location>
        <position position="48"/>
    </location>
</feature>
<gene>
    <name evidence="1" type="ORF">DARMORV10_C03P35260.1</name>
</gene>
<organism evidence="1">
    <name type="scientific">Brassica napus</name>
    <name type="common">Rape</name>
    <dbReference type="NCBI Taxonomy" id="3708"/>
    <lineage>
        <taxon>Eukaryota</taxon>
        <taxon>Viridiplantae</taxon>
        <taxon>Streptophyta</taxon>
        <taxon>Embryophyta</taxon>
        <taxon>Tracheophyta</taxon>
        <taxon>Spermatophyta</taxon>
        <taxon>Magnoliopsida</taxon>
        <taxon>eudicotyledons</taxon>
        <taxon>Gunneridae</taxon>
        <taxon>Pentapetalae</taxon>
        <taxon>rosids</taxon>
        <taxon>malvids</taxon>
        <taxon>Brassicales</taxon>
        <taxon>Brassicaceae</taxon>
        <taxon>Brassiceae</taxon>
        <taxon>Brassica</taxon>
    </lineage>
</organism>
<dbReference type="EMBL" id="HG994367">
    <property type="protein sequence ID" value="CAF1702310.1"/>
    <property type="molecule type" value="Genomic_DNA"/>
</dbReference>
<name>A0A816I583_BRANA</name>
<reference evidence="1" key="1">
    <citation type="submission" date="2021-01" db="EMBL/GenBank/DDBJ databases">
        <authorList>
            <consortium name="Genoscope - CEA"/>
            <person name="William W."/>
        </authorList>
    </citation>
    <scope>NUCLEOTIDE SEQUENCE</scope>
</reference>
<sequence length="48" mass="5592">FSPCLLEEDLPISVHLYSLKLSSVQLRTGENMNRFQFQFHFLGLSDCM</sequence>
<proteinExistence type="predicted"/>
<accession>A0A816I583</accession>
<dbReference type="Proteomes" id="UP001295469">
    <property type="component" value="Chromosome C03"/>
</dbReference>